<name>A0AAD8R3W7_LOLMU</name>
<feature type="compositionally biased region" description="Low complexity" evidence="2">
    <location>
        <begin position="157"/>
        <end position="171"/>
    </location>
</feature>
<comment type="caution">
    <text evidence="3">The sequence shown here is derived from an EMBL/GenBank/DDBJ whole genome shotgun (WGS) entry which is preliminary data.</text>
</comment>
<dbReference type="AlphaFoldDB" id="A0AAD8R3W7"/>
<accession>A0AAD8R3W7</accession>
<dbReference type="EMBL" id="JAUUTY010000006">
    <property type="protein sequence ID" value="KAK1613837.1"/>
    <property type="molecule type" value="Genomic_DNA"/>
</dbReference>
<feature type="coiled-coil region" evidence="1">
    <location>
        <begin position="197"/>
        <end position="231"/>
    </location>
</feature>
<feature type="compositionally biased region" description="Acidic residues" evidence="2">
    <location>
        <begin position="103"/>
        <end position="115"/>
    </location>
</feature>
<sequence>MVKKKSSTIATSSASGGGAAKASPNPPKRGAPDAPPPAPAPPAPSSSTAGSNPGDWPASTTTKRDEKKARSLGLIPSDEGNVILPAVEEAKASPAKRSSGGFADEDDLFDLDEGFIEPPSSGAVLPNPAASEASAPAAVPAAQISTATSLSKGRNIPSTAAAATPSSGKPTFASQYTSLEADKARLQKEVKSTFSKLEGAIKIAAEARQEVDSLKEELEGLKRRLKDEEASRLAVEAWAIEKDDLLRQSSLALLEAADIPVEALDKLPNNSPANALSMTLASHQLTRDLLQKGKGAMARMHSMIFPKISQDKTLGQLIDAFAVNTKEVIEVFKRTSRTYGALLAFQLMMGHGFKANIEEMSKELPKEQDGQLVDLGVFKTPALKCARQLLELVSAKKSSAGPSLSNQTQAP</sequence>
<reference evidence="3" key="1">
    <citation type="submission" date="2023-07" db="EMBL/GenBank/DDBJ databases">
        <title>A chromosome-level genome assembly of Lolium multiflorum.</title>
        <authorList>
            <person name="Chen Y."/>
            <person name="Copetti D."/>
            <person name="Kolliker R."/>
            <person name="Studer B."/>
        </authorList>
    </citation>
    <scope>NUCLEOTIDE SEQUENCE</scope>
    <source>
        <strain evidence="3">02402/16</strain>
        <tissue evidence="3">Leaf</tissue>
    </source>
</reference>
<keyword evidence="1" id="KW-0175">Coiled coil</keyword>
<proteinExistence type="predicted"/>
<feature type="region of interest" description="Disordered" evidence="2">
    <location>
        <begin position="1"/>
        <end position="171"/>
    </location>
</feature>
<evidence type="ECO:0000256" key="2">
    <source>
        <dbReference type="SAM" id="MobiDB-lite"/>
    </source>
</evidence>
<evidence type="ECO:0000313" key="3">
    <source>
        <dbReference type="EMBL" id="KAK1613837.1"/>
    </source>
</evidence>
<organism evidence="3 4">
    <name type="scientific">Lolium multiflorum</name>
    <name type="common">Italian ryegrass</name>
    <name type="synonym">Lolium perenne subsp. multiflorum</name>
    <dbReference type="NCBI Taxonomy" id="4521"/>
    <lineage>
        <taxon>Eukaryota</taxon>
        <taxon>Viridiplantae</taxon>
        <taxon>Streptophyta</taxon>
        <taxon>Embryophyta</taxon>
        <taxon>Tracheophyta</taxon>
        <taxon>Spermatophyta</taxon>
        <taxon>Magnoliopsida</taxon>
        <taxon>Liliopsida</taxon>
        <taxon>Poales</taxon>
        <taxon>Poaceae</taxon>
        <taxon>BOP clade</taxon>
        <taxon>Pooideae</taxon>
        <taxon>Poodae</taxon>
        <taxon>Poeae</taxon>
        <taxon>Poeae Chloroplast Group 2 (Poeae type)</taxon>
        <taxon>Loliodinae</taxon>
        <taxon>Loliinae</taxon>
        <taxon>Lolium</taxon>
    </lineage>
</organism>
<dbReference type="Proteomes" id="UP001231189">
    <property type="component" value="Unassembled WGS sequence"/>
</dbReference>
<evidence type="ECO:0000313" key="4">
    <source>
        <dbReference type="Proteomes" id="UP001231189"/>
    </source>
</evidence>
<protein>
    <recommendedName>
        <fullName evidence="5">FRIGIDA-like protein</fullName>
    </recommendedName>
</protein>
<gene>
    <name evidence="3" type="ORF">QYE76_019354</name>
</gene>
<evidence type="ECO:0008006" key="5">
    <source>
        <dbReference type="Google" id="ProtNLM"/>
    </source>
</evidence>
<keyword evidence="4" id="KW-1185">Reference proteome</keyword>
<feature type="compositionally biased region" description="Low complexity" evidence="2">
    <location>
        <begin position="128"/>
        <end position="147"/>
    </location>
</feature>
<feature type="compositionally biased region" description="Pro residues" evidence="2">
    <location>
        <begin position="24"/>
        <end position="44"/>
    </location>
</feature>
<evidence type="ECO:0000256" key="1">
    <source>
        <dbReference type="SAM" id="Coils"/>
    </source>
</evidence>